<keyword evidence="1" id="KW-0863">Zinc-finger</keyword>
<feature type="coiled-coil region" evidence="2">
    <location>
        <begin position="3"/>
        <end position="49"/>
    </location>
</feature>
<dbReference type="PANTHER" id="PTHR15503">
    <property type="entry name" value="LDOC1 RELATED"/>
    <property type="match status" value="1"/>
</dbReference>
<proteinExistence type="predicted"/>
<dbReference type="GO" id="GO:0008270">
    <property type="term" value="F:zinc ion binding"/>
    <property type="evidence" value="ECO:0007669"/>
    <property type="project" value="UniProtKB-KW"/>
</dbReference>
<dbReference type="InterPro" id="IPR043502">
    <property type="entry name" value="DNA/RNA_pol_sf"/>
</dbReference>
<dbReference type="InterPro" id="IPR001878">
    <property type="entry name" value="Znf_CCHC"/>
</dbReference>
<gene>
    <name evidence="4" type="ORF">BB561_001554</name>
</gene>
<dbReference type="SMART" id="SM00343">
    <property type="entry name" value="ZnF_C2HC"/>
    <property type="match status" value="1"/>
</dbReference>
<evidence type="ECO:0000313" key="4">
    <source>
        <dbReference type="EMBL" id="PVU95848.1"/>
    </source>
</evidence>
<dbReference type="SUPFAM" id="SSF56672">
    <property type="entry name" value="DNA/RNA polymerases"/>
    <property type="match status" value="1"/>
</dbReference>
<protein>
    <recommendedName>
        <fullName evidence="3">CCHC-type domain-containing protein</fullName>
    </recommendedName>
</protein>
<dbReference type="STRING" id="133385.A0A2T9YU43"/>
<reference evidence="4 5" key="1">
    <citation type="journal article" date="2018" name="MBio">
        <title>Comparative Genomics Reveals the Core Gene Toolbox for the Fungus-Insect Symbiosis.</title>
        <authorList>
            <person name="Wang Y."/>
            <person name="Stata M."/>
            <person name="Wang W."/>
            <person name="Stajich J.E."/>
            <person name="White M.M."/>
            <person name="Moncalvo J.M."/>
        </authorList>
    </citation>
    <scope>NUCLEOTIDE SEQUENCE [LARGE SCALE GENOMIC DNA]</scope>
    <source>
        <strain evidence="4 5">SWE-8-4</strain>
    </source>
</reference>
<comment type="caution">
    <text evidence="4">The sequence shown here is derived from an EMBL/GenBank/DDBJ whole genome shotgun (WGS) entry which is preliminary data.</text>
</comment>
<keyword evidence="2" id="KW-0175">Coiled coil</keyword>
<dbReference type="PANTHER" id="PTHR15503:SF36">
    <property type="entry name" value="RETROTRANSPOSON GAG-LIKE PROTEIN 5"/>
    <property type="match status" value="1"/>
</dbReference>
<organism evidence="4 5">
    <name type="scientific">Smittium simulii</name>
    <dbReference type="NCBI Taxonomy" id="133385"/>
    <lineage>
        <taxon>Eukaryota</taxon>
        <taxon>Fungi</taxon>
        <taxon>Fungi incertae sedis</taxon>
        <taxon>Zoopagomycota</taxon>
        <taxon>Kickxellomycotina</taxon>
        <taxon>Harpellomycetes</taxon>
        <taxon>Harpellales</taxon>
        <taxon>Legeriomycetaceae</taxon>
        <taxon>Smittium</taxon>
    </lineage>
</organism>
<evidence type="ECO:0000256" key="2">
    <source>
        <dbReference type="SAM" id="Coils"/>
    </source>
</evidence>
<sequence length="546" mass="63385">MSKNKLESLLNNIKSKIATLDQNIQQAFIDSYDKKKTAIKNELSILQNTLPKHIQPLIEDKDQREGINLNEDIDLYYVPKDMPKFRSGSDSIYDIEEFISCFENCMTMNRLEPKVLRARLIASCLEYFDLQWLQNRVPNFTWIEMILIIIEIFGDPDKESKALNELWTIKPYPNESVTSFSKRFQKIMKNAKIPGSDQGSIKKFIFCLPDPIKWSIEAGIMEKRINIDFINISQYAMRFSNSNSNKVNDTSGNVNLIRKNQISYDLNKKYCTVHKTNSHNTADCNTIKKKSQNNTKPFNTNRKCYKCGNPNHLSNNCTAKKNTVNVIKKVITQKKIKKIYNEVNAIGTKTHNNDFIFPIMICGKEMMTEFDTTADKSCISERLVIELDIPCNNVTGYSIIANSNIKILRNKKTIKVHVKADRTELFTNFEVEDNNAINNETPELVTSLRNPLIEENEPCLDFRTLNKILVDDKYPLPLISNIYKSMGESTIFSTLNLKNAYHRFPIYEKHQYKRHSRGWEYSMFYQSTLWAKNTAFKISKSKFITN</sequence>
<dbReference type="GO" id="GO:0003676">
    <property type="term" value="F:nucleic acid binding"/>
    <property type="evidence" value="ECO:0007669"/>
    <property type="project" value="InterPro"/>
</dbReference>
<dbReference type="Gene3D" id="3.30.70.270">
    <property type="match status" value="1"/>
</dbReference>
<dbReference type="EMBL" id="MBFR01000045">
    <property type="protein sequence ID" value="PVU95848.1"/>
    <property type="molecule type" value="Genomic_DNA"/>
</dbReference>
<dbReference type="InterPro" id="IPR032567">
    <property type="entry name" value="RTL1-rel"/>
</dbReference>
<evidence type="ECO:0000259" key="3">
    <source>
        <dbReference type="PROSITE" id="PS50158"/>
    </source>
</evidence>
<accession>A0A2T9YU43</accession>
<dbReference type="InterPro" id="IPR043128">
    <property type="entry name" value="Rev_trsase/Diguanyl_cyclase"/>
</dbReference>
<keyword evidence="1" id="KW-0862">Zinc</keyword>
<feature type="domain" description="CCHC-type" evidence="3">
    <location>
        <begin position="302"/>
        <end position="317"/>
    </location>
</feature>
<evidence type="ECO:0000313" key="5">
    <source>
        <dbReference type="Proteomes" id="UP000245383"/>
    </source>
</evidence>
<dbReference type="AlphaFoldDB" id="A0A2T9YU43"/>
<evidence type="ECO:0000256" key="1">
    <source>
        <dbReference type="PROSITE-ProRule" id="PRU00047"/>
    </source>
</evidence>
<dbReference type="Proteomes" id="UP000245383">
    <property type="component" value="Unassembled WGS sequence"/>
</dbReference>
<name>A0A2T9YU43_9FUNG</name>
<keyword evidence="5" id="KW-1185">Reference proteome</keyword>
<dbReference type="Pfam" id="PF00098">
    <property type="entry name" value="zf-CCHC"/>
    <property type="match status" value="1"/>
</dbReference>
<dbReference type="PROSITE" id="PS50158">
    <property type="entry name" value="ZF_CCHC"/>
    <property type="match status" value="1"/>
</dbReference>
<dbReference type="OrthoDB" id="2265483at2759"/>
<dbReference type="Gene3D" id="4.10.60.10">
    <property type="entry name" value="Zinc finger, CCHC-type"/>
    <property type="match status" value="1"/>
</dbReference>
<keyword evidence="1" id="KW-0479">Metal-binding</keyword>